<keyword evidence="1" id="KW-0547">Nucleotide-binding</keyword>
<organism evidence="5 6">
    <name type="scientific">Streptomyces camponoticapitis</name>
    <dbReference type="NCBI Taxonomy" id="1616125"/>
    <lineage>
        <taxon>Bacteria</taxon>
        <taxon>Bacillati</taxon>
        <taxon>Actinomycetota</taxon>
        <taxon>Actinomycetes</taxon>
        <taxon>Kitasatosporales</taxon>
        <taxon>Streptomycetaceae</taxon>
        <taxon>Streptomyces</taxon>
    </lineage>
</organism>
<evidence type="ECO:0000256" key="2">
    <source>
        <dbReference type="ARBA" id="ARBA00022840"/>
    </source>
</evidence>
<feature type="compositionally biased region" description="Pro residues" evidence="3">
    <location>
        <begin position="502"/>
        <end position="521"/>
    </location>
</feature>
<name>A0ABQ2EGZ5_9ACTN</name>
<dbReference type="EMBL" id="BMMV01000017">
    <property type="protein sequence ID" value="GGK11284.1"/>
    <property type="molecule type" value="Genomic_DNA"/>
</dbReference>
<feature type="domain" description="Orc1-like AAA ATPase" evidence="4">
    <location>
        <begin position="12"/>
        <end position="180"/>
    </location>
</feature>
<dbReference type="SUPFAM" id="SSF52540">
    <property type="entry name" value="P-loop containing nucleoside triphosphate hydrolases"/>
    <property type="match status" value="1"/>
</dbReference>
<dbReference type="PANTHER" id="PTHR16305">
    <property type="entry name" value="TESTICULAR SOLUBLE ADENYLYL CYCLASE"/>
    <property type="match status" value="1"/>
</dbReference>
<evidence type="ECO:0000313" key="6">
    <source>
        <dbReference type="Proteomes" id="UP000660265"/>
    </source>
</evidence>
<feature type="region of interest" description="Disordered" evidence="3">
    <location>
        <begin position="479"/>
        <end position="521"/>
    </location>
</feature>
<dbReference type="PANTHER" id="PTHR16305:SF35">
    <property type="entry name" value="TRANSCRIPTIONAL ACTIVATOR DOMAIN"/>
    <property type="match status" value="1"/>
</dbReference>
<comment type="caution">
    <text evidence="5">The sequence shown here is derived from an EMBL/GenBank/DDBJ whole genome shotgun (WGS) entry which is preliminary data.</text>
</comment>
<gene>
    <name evidence="5" type="ORF">GCM10011583_49190</name>
</gene>
<proteinExistence type="predicted"/>
<dbReference type="Pfam" id="PF13191">
    <property type="entry name" value="AAA_16"/>
    <property type="match status" value="1"/>
</dbReference>
<feature type="compositionally biased region" description="Low complexity" evidence="3">
    <location>
        <begin position="479"/>
        <end position="491"/>
    </location>
</feature>
<reference evidence="6" key="1">
    <citation type="journal article" date="2019" name="Int. J. Syst. Evol. Microbiol.">
        <title>The Global Catalogue of Microorganisms (GCM) 10K type strain sequencing project: providing services to taxonomists for standard genome sequencing and annotation.</title>
        <authorList>
            <consortium name="The Broad Institute Genomics Platform"/>
            <consortium name="The Broad Institute Genome Sequencing Center for Infectious Disease"/>
            <person name="Wu L."/>
            <person name="Ma J."/>
        </authorList>
    </citation>
    <scope>NUCLEOTIDE SEQUENCE [LARGE SCALE GENOMIC DNA]</scope>
    <source>
        <strain evidence="6">CGMCC 4.7275</strain>
    </source>
</reference>
<evidence type="ECO:0000256" key="1">
    <source>
        <dbReference type="ARBA" id="ARBA00022741"/>
    </source>
</evidence>
<dbReference type="InterPro" id="IPR041664">
    <property type="entry name" value="AAA_16"/>
</dbReference>
<sequence length="521" mass="54872">MPPPEESDGLPLLEREPEIAAAAHAVEGLFGDTPSGGLLVYRGAAGLGKTALLAEVRRMAAGRCTVWSARGGETVTSVPFHVVRQLLQPALTERGPDDVRDLLGDGYDIVGPALGVAPPGARPADPQGVRDGLETLFRRLAETLPPLVVIVDDAHWSDLESLGWLASFARRTGGPPILVVVAYRSEDAIGECAHLLRALGESARLLVTLKALTSEATARLARAALGEHADDPFCREVWEVTGGNAYETVELLAKARDEALDPVGRSAGALSALGAATRGTGLIARLEGLGTTTTRFAWAAAILGTDISLELVVSLAGMGPAEAADCAERLRLARILVGNDPLEFVHPLIATAVYRAIPSGIRTAFHGRAAWLVTRKGLGAALAARHLLEVHPDNDAELVEQLREAAAEHLAVGAPDAARRCLERALTEPPLPRVRAEVLYELGCATLLASPATTVRHLRDAIDTQLLDDNLRVDAVFSSTTTCASTPSSGSPRHSRTTTRPGKPPGSSPPKRPAPRPAPPR</sequence>
<evidence type="ECO:0000256" key="3">
    <source>
        <dbReference type="SAM" id="MobiDB-lite"/>
    </source>
</evidence>
<dbReference type="InterPro" id="IPR027417">
    <property type="entry name" value="P-loop_NTPase"/>
</dbReference>
<evidence type="ECO:0000313" key="5">
    <source>
        <dbReference type="EMBL" id="GGK11284.1"/>
    </source>
</evidence>
<keyword evidence="2" id="KW-0067">ATP-binding</keyword>
<protein>
    <recommendedName>
        <fullName evidence="4">Orc1-like AAA ATPase domain-containing protein</fullName>
    </recommendedName>
</protein>
<evidence type="ECO:0000259" key="4">
    <source>
        <dbReference type="Pfam" id="PF13191"/>
    </source>
</evidence>
<keyword evidence="6" id="KW-1185">Reference proteome</keyword>
<accession>A0ABQ2EGZ5</accession>
<dbReference type="Proteomes" id="UP000660265">
    <property type="component" value="Unassembled WGS sequence"/>
</dbReference>